<feature type="compositionally biased region" description="Pro residues" evidence="1">
    <location>
        <begin position="1334"/>
        <end position="1345"/>
    </location>
</feature>
<feature type="region of interest" description="Disordered" evidence="1">
    <location>
        <begin position="1325"/>
        <end position="1435"/>
    </location>
</feature>
<organism evidence="2 3">
    <name type="scientific">Paramuricea clavata</name>
    <name type="common">Red gorgonian</name>
    <name type="synonym">Violescent sea-whip</name>
    <dbReference type="NCBI Taxonomy" id="317549"/>
    <lineage>
        <taxon>Eukaryota</taxon>
        <taxon>Metazoa</taxon>
        <taxon>Cnidaria</taxon>
        <taxon>Anthozoa</taxon>
        <taxon>Octocorallia</taxon>
        <taxon>Malacalcyonacea</taxon>
        <taxon>Plexauridae</taxon>
        <taxon>Paramuricea</taxon>
    </lineage>
</organism>
<feature type="region of interest" description="Disordered" evidence="1">
    <location>
        <begin position="851"/>
        <end position="878"/>
    </location>
</feature>
<gene>
    <name evidence="2" type="ORF">PACLA_8A004790</name>
</gene>
<accession>A0A7D9EYK1</accession>
<feature type="compositionally biased region" description="Polar residues" evidence="1">
    <location>
        <begin position="1356"/>
        <end position="1367"/>
    </location>
</feature>
<dbReference type="GO" id="GO:1990404">
    <property type="term" value="F:NAD+-protein mono-ADP-ribosyltransferase activity"/>
    <property type="evidence" value="ECO:0007669"/>
    <property type="project" value="TreeGrafter"/>
</dbReference>
<dbReference type="Gene3D" id="3.30.1370.210">
    <property type="match status" value="1"/>
</dbReference>
<dbReference type="GO" id="GO:0003950">
    <property type="term" value="F:NAD+ poly-ADP-ribosyltransferase activity"/>
    <property type="evidence" value="ECO:0007669"/>
    <property type="project" value="InterPro"/>
</dbReference>
<dbReference type="InterPro" id="IPR012317">
    <property type="entry name" value="Poly(ADP-ribose)pol_cat_dom"/>
</dbReference>
<dbReference type="Pfam" id="PF00642">
    <property type="entry name" value="zf-CCCH"/>
    <property type="match status" value="1"/>
</dbReference>
<feature type="region of interest" description="Disordered" evidence="1">
    <location>
        <begin position="584"/>
        <end position="612"/>
    </location>
</feature>
<dbReference type="GO" id="GO:0046872">
    <property type="term" value="F:metal ion binding"/>
    <property type="evidence" value="ECO:0007669"/>
    <property type="project" value="InterPro"/>
</dbReference>
<keyword evidence="3" id="KW-1185">Reference proteome</keyword>
<feature type="compositionally biased region" description="Pro residues" evidence="1">
    <location>
        <begin position="1368"/>
        <end position="1377"/>
    </location>
</feature>
<name>A0A7D9EYK1_PARCT</name>
<sequence length="1448" mass="163335">MDEGVLKKVCKFLKKQKDNEAVFQTFWEGTKEFYPVDLSKTKVKAWLKEHPERFEIIKGETGNPFGKIKLKVEASNYVLPTTTRAEDFEIAQKLIESVDNREENGHLFAIICKNKARIFPEKLRDKKHIRKWLAEHEKWFKEVKDASGGLSVEVLAKARHLKKPGPPLPHVRSLLPAPVFTSEKRESRGKATPQKAKDETDPVHLLKMADNITLRISGKLKNEGGTVPFESLLKAKDVIYPLCEEEALISFLAAFPLKFEIMDLEGLGKWVHLKGTDNASPNNVGGNNASANDAISKVTSFIFQNGGTVPFANLVKQADTLIDKTVHGPHALSAWLNAKAGIFEVVPKPDDFSKPGQVKVKLSFSPRFCQHYIAHGQCHNKKCQFLHICKAFVCQRPHNKEECKLSHDIRDAHNKIIVDKMGALRKETDKVVVNVLLKSCFPRVCADYNKNGVCPRGDKCHFLHVCGGYVLNQCGNPFCPLSHDVVGDLHNINLLKKYALRPSQKLSVELVKANIAHAQVMKSQSSQSVEVGMARYQDSASIGSSSHDARPLLSFENIQKSNLATSLVGIQKVENWMRCPTQQEAESGFGNLEQRKRSDSTSSSEISHVSNQSSVASSQSSVWQDDLHKKVFITILEKYNGIALFSKISKDKELFGHDGIGDVEKWFASHPQKFIFHRNGQGKIDTVSAFSKMSRICLDYGEKRGCNNSNCGFLHICRNHIESHCPKGEACHLNHDVSSDTVTQAAKRMGLQDLTSEQLVTLIRVSVPTVCHFYNRGRCNRGEFCPNLHICQEFAKGHQFCKAKLCRHGHEEALKQGPATKILKMYRLFGKKPNYRYIQKMIFVFENERRRSSGPRQGGGLPREVQGQREASDEPRNLMDIDLTQKVDSPAQEIEEVTPNICPQFLMQRCRRKKCSQSNVHFTLPYCWQLKLSSSSWCSFDNTDCENIEKYFCDVNCTAAELNISTKVPGDVSSVRLDFQSMSGHPSAGEDFKIRRLECQQKTTQYGSKAWCETPWMWYKLELPKWIKLETSKANVFEELFLEGNFPVDWWSSHRRRPSAFLTESEVNEKKRSEQEQQTPEVKTESTPSSPVSTQPPPPTSEPVRETAPLQSSNCHRTRVEPGSLEYKEIEKLLGSSTNQDALVINQIEKIVSDALWDKYKSRKKSMTDELRIGENMNDRRLFIPCLSEDIERIMRGNIHDSSISRILHKPFGPGYYFTSNASLCIQWCREHLAGSQVSLIVCQVLLGISTQGTRGLKEFPRRHDGKFYDSLVDNKDDPSVFVIENVDQCYPAFVLDILYAATPVNETQAMLQDFEIVEDNHGLTATPRHNYPQIPPPTYVPPNNHPLSPAYVPQIPNTASVALQQQPLPPNTPSGPPDFVKAPPLYSERAPAPVPPPEYTPYPARPPPPSVVPSRGNVRQMSAPRSSGEPKDKKDCLWFRIFAEDAP</sequence>
<proteinExistence type="predicted"/>
<dbReference type="Pfam" id="PF00644">
    <property type="entry name" value="PARP"/>
    <property type="match status" value="1"/>
</dbReference>
<dbReference type="OrthoDB" id="5964163at2759"/>
<dbReference type="InterPro" id="IPR051712">
    <property type="entry name" value="ARTD-AVP"/>
</dbReference>
<feature type="compositionally biased region" description="Basic and acidic residues" evidence="1">
    <location>
        <begin position="866"/>
        <end position="878"/>
    </location>
</feature>
<dbReference type="EMBL" id="CACRXK020010816">
    <property type="protein sequence ID" value="CAB4020167.1"/>
    <property type="molecule type" value="Genomic_DNA"/>
</dbReference>
<feature type="compositionally biased region" description="Pro residues" evidence="1">
    <location>
        <begin position="1393"/>
        <end position="1412"/>
    </location>
</feature>
<dbReference type="Proteomes" id="UP001152795">
    <property type="component" value="Unassembled WGS sequence"/>
</dbReference>
<feature type="non-terminal residue" evidence="2">
    <location>
        <position position="1448"/>
    </location>
</feature>
<comment type="caution">
    <text evidence="2">The sequence shown here is derived from an EMBL/GenBank/DDBJ whole genome shotgun (WGS) entry which is preliminary data.</text>
</comment>
<dbReference type="GO" id="GO:0005634">
    <property type="term" value="C:nucleus"/>
    <property type="evidence" value="ECO:0007669"/>
    <property type="project" value="TreeGrafter"/>
</dbReference>
<dbReference type="PANTHER" id="PTHR45740:SF2">
    <property type="entry name" value="POLY [ADP-RIBOSE] POLYMERASE"/>
    <property type="match status" value="1"/>
</dbReference>
<evidence type="ECO:0000313" key="2">
    <source>
        <dbReference type="EMBL" id="CAB4020167.1"/>
    </source>
</evidence>
<dbReference type="PROSITE" id="PS51059">
    <property type="entry name" value="PARP_CATALYTIC"/>
    <property type="match status" value="1"/>
</dbReference>
<dbReference type="PANTHER" id="PTHR45740">
    <property type="entry name" value="POLY [ADP-RIBOSE] POLYMERASE"/>
    <property type="match status" value="1"/>
</dbReference>
<evidence type="ECO:0000256" key="1">
    <source>
        <dbReference type="SAM" id="MobiDB-lite"/>
    </source>
</evidence>
<protein>
    <submittedName>
        <fullName evidence="2">Poly [ADP-ribose] polymerase 12-like</fullName>
    </submittedName>
</protein>
<dbReference type="PROSITE" id="PS50103">
    <property type="entry name" value="ZF_C3H1"/>
    <property type="match status" value="4"/>
</dbReference>
<dbReference type="Gene3D" id="3.90.228.10">
    <property type="match status" value="1"/>
</dbReference>
<evidence type="ECO:0000313" key="3">
    <source>
        <dbReference type="Proteomes" id="UP001152795"/>
    </source>
</evidence>
<reference evidence="2" key="1">
    <citation type="submission" date="2020-04" db="EMBL/GenBank/DDBJ databases">
        <authorList>
            <person name="Alioto T."/>
            <person name="Alioto T."/>
            <person name="Gomez Garrido J."/>
        </authorList>
    </citation>
    <scope>NUCLEOTIDE SEQUENCE</scope>
    <source>
        <strain evidence="2">A484AB</strain>
    </source>
</reference>
<dbReference type="InterPro" id="IPR000571">
    <property type="entry name" value="Znf_CCCH"/>
</dbReference>
<dbReference type="SUPFAM" id="SSF56399">
    <property type="entry name" value="ADP-ribosylation"/>
    <property type="match status" value="1"/>
</dbReference>
<feature type="region of interest" description="Disordered" evidence="1">
    <location>
        <begin position="1061"/>
        <end position="1121"/>
    </location>
</feature>
<dbReference type="SMART" id="SM00356">
    <property type="entry name" value="ZnF_C3H1"/>
    <property type="match status" value="4"/>
</dbReference>